<name>A0A812UNL9_9DINO</name>
<organism evidence="2 3">
    <name type="scientific">Symbiodinium natans</name>
    <dbReference type="NCBI Taxonomy" id="878477"/>
    <lineage>
        <taxon>Eukaryota</taxon>
        <taxon>Sar</taxon>
        <taxon>Alveolata</taxon>
        <taxon>Dinophyceae</taxon>
        <taxon>Suessiales</taxon>
        <taxon>Symbiodiniaceae</taxon>
        <taxon>Symbiodinium</taxon>
    </lineage>
</organism>
<evidence type="ECO:0000256" key="1">
    <source>
        <dbReference type="SAM" id="MobiDB-lite"/>
    </source>
</evidence>
<accession>A0A812UNL9</accession>
<sequence length="1038" mass="114391">MHAEPITPQQERIGLRRSLYAPFNARKNKLATQAYLRAAEFGNLKAVRALALEDKAELSGQRCKDFLGCDPHHLVESAHHLSNDERKTLKYQFRELPEVLNAVGTVKALPPKLGKSASQPFSDDGPKRERPSTPILAKTGGISGRLARSENNLTRLAGTVAARHHLCEATKSQPQLLWEKARTGEQALPALARALRSERLAVLATHNNPSLLRVSEAQIRKIMPTLVSLCGGAEEAAYAIASRPELLQVEAASSFRSALQALAGFFGNLKDGLFLLGQTTAPPSVKVVARQFCREYMVGEYFLVGGAQVDDRPVWRKPAEAMEHLGSRARDVYLIYCQKGVVGSDQQHPCWTFATNYTEGMKKQDYCDPEILGWAASKAKSPDQIPEGDWHFPAEKHKTQVPGLWPSDRYVDCIGGGRPLGPWLCLYSPQDLRHAFDLVRVALHVAWLPGADTGPRLLGHLLKQDPVFREKSKITFLDTADFAHIRRWLFLQVPATIPDNTPVQLHAWEPIEVCMLFCEEDGASSSHKEVLTKADFRLMPEGSVVKVFPKIAGAPPLAQQVWARTYPRGLAEIPIPLGPCKLPPLVFVHSQICALVQGTRPCLMAKPVQDEELYLADAAEAADVDATLLPKQKPVMYKFVSPGELGYTGYTLFKGPPCSQHCSPAETQMRIESTVQLRVALLLFPTPRCEEEELPVEPRSSTKRNSSKERPPSKTSAPPSTSPSKQAPMAAEDLPKPGWLQEGWEAISQKVATAVVSPAGTQVKCIQAYAQTLEPGEVLTVPGCGPDFFAIFFFKQTAPERPDVVRPLLLREPALLAAGGHVEALLQQLSAELGDDMAREVLVAGASPSPQAAFQKLTFRGSARTSWPRLCQQGTPEDIALWVYEHKVDVLAEITSETAAREILKSLGGLKAPVTVPLMKDRCATIRELLARTSISSILEGTPQLLTHGSTTLRESFRVVEENLGTMAARETMCSHPRLLMMDHQLAEFFSIMQDRFNDADLRHLQETGSGGWPKWPEIVGKSRSDVQAWRGLFFCPV</sequence>
<keyword evidence="3" id="KW-1185">Reference proteome</keyword>
<dbReference type="AlphaFoldDB" id="A0A812UNL9"/>
<protein>
    <submittedName>
        <fullName evidence="2">Uncharacterized protein</fullName>
    </submittedName>
</protein>
<reference evidence="2" key="1">
    <citation type="submission" date="2021-02" db="EMBL/GenBank/DDBJ databases">
        <authorList>
            <person name="Dougan E. K."/>
            <person name="Rhodes N."/>
            <person name="Thang M."/>
            <person name="Chan C."/>
        </authorList>
    </citation>
    <scope>NUCLEOTIDE SEQUENCE</scope>
</reference>
<feature type="region of interest" description="Disordered" evidence="1">
    <location>
        <begin position="692"/>
        <end position="735"/>
    </location>
</feature>
<dbReference type="Proteomes" id="UP000604046">
    <property type="component" value="Unassembled WGS sequence"/>
</dbReference>
<comment type="caution">
    <text evidence="2">The sequence shown here is derived from an EMBL/GenBank/DDBJ whole genome shotgun (WGS) entry which is preliminary data.</text>
</comment>
<evidence type="ECO:0000313" key="2">
    <source>
        <dbReference type="EMBL" id="CAE7586593.1"/>
    </source>
</evidence>
<dbReference type="OrthoDB" id="422713at2759"/>
<proteinExistence type="predicted"/>
<evidence type="ECO:0000313" key="3">
    <source>
        <dbReference type="Proteomes" id="UP000604046"/>
    </source>
</evidence>
<feature type="region of interest" description="Disordered" evidence="1">
    <location>
        <begin position="111"/>
        <end position="137"/>
    </location>
</feature>
<gene>
    <name evidence="2" type="ORF">SNAT2548_LOCUS33438</name>
</gene>
<dbReference type="EMBL" id="CAJNDS010002757">
    <property type="protein sequence ID" value="CAE7586593.1"/>
    <property type="molecule type" value="Genomic_DNA"/>
</dbReference>
<feature type="compositionally biased region" description="Low complexity" evidence="1">
    <location>
        <begin position="713"/>
        <end position="728"/>
    </location>
</feature>